<dbReference type="GO" id="GO:0046872">
    <property type="term" value="F:metal ion binding"/>
    <property type="evidence" value="ECO:0007669"/>
    <property type="project" value="UniProtKB-KW"/>
</dbReference>
<evidence type="ECO:0000256" key="14">
    <source>
        <dbReference type="ARBA" id="ARBA00042865"/>
    </source>
</evidence>
<dbReference type="Proteomes" id="UP000244932">
    <property type="component" value="Unassembled WGS sequence"/>
</dbReference>
<dbReference type="EMBL" id="OMKW01000001">
    <property type="protein sequence ID" value="SPF28390.1"/>
    <property type="molecule type" value="Genomic_DNA"/>
</dbReference>
<dbReference type="GO" id="GO:0015012">
    <property type="term" value="P:heparan sulfate proteoglycan biosynthetic process"/>
    <property type="evidence" value="ECO:0007669"/>
    <property type="project" value="TreeGrafter"/>
</dbReference>
<dbReference type="GO" id="GO:0030158">
    <property type="term" value="F:protein xylosyltransferase activity"/>
    <property type="evidence" value="ECO:0007669"/>
    <property type="project" value="InterPro"/>
</dbReference>
<proteinExistence type="predicted"/>
<keyword evidence="9" id="KW-1133">Transmembrane helix</keyword>
<evidence type="ECO:0000256" key="6">
    <source>
        <dbReference type="ARBA" id="ARBA00022723"/>
    </source>
</evidence>
<keyword evidence="13" id="KW-0325">Glycoprotein</keyword>
<dbReference type="RefSeq" id="WP_108781100.1">
    <property type="nucleotide sequence ID" value="NZ_OMKW01000001.1"/>
</dbReference>
<evidence type="ECO:0000256" key="13">
    <source>
        <dbReference type="ARBA" id="ARBA00023180"/>
    </source>
</evidence>
<dbReference type="OrthoDB" id="7943907at2"/>
<keyword evidence="12" id="KW-1015">Disulfide bond</keyword>
<keyword evidence="3" id="KW-0328">Glycosyltransferase</keyword>
<dbReference type="AlphaFoldDB" id="A0A2R8A8L5"/>
<protein>
    <recommendedName>
        <fullName evidence="14">Peptide O-xylosyltransferase</fullName>
    </recommendedName>
</protein>
<gene>
    <name evidence="16" type="ORF">POI8812_00689</name>
</gene>
<keyword evidence="7" id="KW-0256">Endoplasmic reticulum</keyword>
<evidence type="ECO:0000259" key="15">
    <source>
        <dbReference type="Pfam" id="PF19349"/>
    </source>
</evidence>
<keyword evidence="11" id="KW-0472">Membrane</keyword>
<dbReference type="InterPro" id="IPR045971">
    <property type="entry name" value="DUF5927"/>
</dbReference>
<evidence type="ECO:0000256" key="4">
    <source>
        <dbReference type="ARBA" id="ARBA00022679"/>
    </source>
</evidence>
<sequence>MTVGICILAHDHLYRVEQLARHLATNGCRVAVHIDKRCSDAEFSKLHHALSDLPEILFQKRTRCEWGTFALHDAALETARTLIDTYEDVSHVTLVSGSCIPVRPIAELEAHLKQNPNTDFVESNIVGIKDWVQEGLAEERFTLYFPFGWRSQRWLFDKFVDLQRKLHVQRRAPEYLTLAMGSQWWTLCRGTLRAILDDPRKEETDRFFKKCWIVDESYIQSLVRTHSVNLINKSLCLTEFDPQGKPFTFYDDHAHLLEETESFFARKVWHGADGLYNRYINGVTPLAVARRPRTESLKQIIARGRDLRCVGRPGLVMQSRFPVQAHERQHSTARRYMVLDGYDALFDGMPQWLEDEGIEGAHGRIFAKDRVEFSGNGDTGPGGIVANPRIRNWNTEQFLTHLIWNRRESQQAFLFHVSDTTRMASFILKDPNADIFLIRGAYSLMLEPQIGETANDFRRRAKKMRRLEEKHLAEIKAPTTRANVQIFDLQEVVRNPALPLAAVANAIENRAAALNEESLPQLRSAYGLSELTARMRNAAAADRKGQIAAALGKLASDGA</sequence>
<evidence type="ECO:0000256" key="12">
    <source>
        <dbReference type="ARBA" id="ARBA00023157"/>
    </source>
</evidence>
<dbReference type="InterPro" id="IPR003406">
    <property type="entry name" value="Glyco_trans_14"/>
</dbReference>
<keyword evidence="10" id="KW-0333">Golgi apparatus</keyword>
<evidence type="ECO:0000256" key="9">
    <source>
        <dbReference type="ARBA" id="ARBA00022989"/>
    </source>
</evidence>
<keyword evidence="6" id="KW-0479">Metal-binding</keyword>
<dbReference type="PANTHER" id="PTHR46025:SF3">
    <property type="entry name" value="XYLOSYLTRANSFERASE OXT"/>
    <property type="match status" value="1"/>
</dbReference>
<evidence type="ECO:0000256" key="1">
    <source>
        <dbReference type="ARBA" id="ARBA00004323"/>
    </source>
</evidence>
<keyword evidence="8" id="KW-0735">Signal-anchor</keyword>
<evidence type="ECO:0000256" key="5">
    <source>
        <dbReference type="ARBA" id="ARBA00022692"/>
    </source>
</evidence>
<evidence type="ECO:0000256" key="7">
    <source>
        <dbReference type="ARBA" id="ARBA00022824"/>
    </source>
</evidence>
<dbReference type="PANTHER" id="PTHR46025">
    <property type="entry name" value="XYLOSYLTRANSFERASE OXT"/>
    <property type="match status" value="1"/>
</dbReference>
<dbReference type="Pfam" id="PF02485">
    <property type="entry name" value="Branch"/>
    <property type="match status" value="1"/>
</dbReference>
<accession>A0A2R8A8L5</accession>
<evidence type="ECO:0000256" key="2">
    <source>
        <dbReference type="ARBA" id="ARBA00004648"/>
    </source>
</evidence>
<dbReference type="InterPro" id="IPR043538">
    <property type="entry name" value="XYLT"/>
</dbReference>
<keyword evidence="17" id="KW-1185">Reference proteome</keyword>
<keyword evidence="4" id="KW-0808">Transferase</keyword>
<evidence type="ECO:0000313" key="17">
    <source>
        <dbReference type="Proteomes" id="UP000244932"/>
    </source>
</evidence>
<evidence type="ECO:0000256" key="11">
    <source>
        <dbReference type="ARBA" id="ARBA00023136"/>
    </source>
</evidence>
<name>A0A2R8A8L5_9RHOB</name>
<reference evidence="16 17" key="1">
    <citation type="submission" date="2018-03" db="EMBL/GenBank/DDBJ databases">
        <authorList>
            <person name="Keele B.F."/>
        </authorList>
    </citation>
    <scope>NUCLEOTIDE SEQUENCE [LARGE SCALE GENOMIC DNA]</scope>
    <source>
        <strain evidence="16 17">CeCT 8812</strain>
    </source>
</reference>
<evidence type="ECO:0000256" key="10">
    <source>
        <dbReference type="ARBA" id="ARBA00023034"/>
    </source>
</evidence>
<evidence type="ECO:0000256" key="3">
    <source>
        <dbReference type="ARBA" id="ARBA00022676"/>
    </source>
</evidence>
<comment type="subcellular location">
    <subcellularLocation>
        <location evidence="2">Endoplasmic reticulum membrane</location>
        <topology evidence="2">Single-pass type II membrane protein</topology>
    </subcellularLocation>
    <subcellularLocation>
        <location evidence="1">Golgi apparatus membrane</location>
        <topology evidence="1">Single-pass type II membrane protein</topology>
    </subcellularLocation>
</comment>
<organism evidence="16 17">
    <name type="scientific">Pontivivens insulae</name>
    <dbReference type="NCBI Taxonomy" id="1639689"/>
    <lineage>
        <taxon>Bacteria</taxon>
        <taxon>Pseudomonadati</taxon>
        <taxon>Pseudomonadota</taxon>
        <taxon>Alphaproteobacteria</taxon>
        <taxon>Rhodobacterales</taxon>
        <taxon>Paracoccaceae</taxon>
        <taxon>Pontivivens</taxon>
    </lineage>
</organism>
<evidence type="ECO:0000313" key="16">
    <source>
        <dbReference type="EMBL" id="SPF28390.1"/>
    </source>
</evidence>
<feature type="domain" description="DUF5927" evidence="15">
    <location>
        <begin position="266"/>
        <end position="539"/>
    </location>
</feature>
<dbReference type="Pfam" id="PF19349">
    <property type="entry name" value="DUF5927"/>
    <property type="match status" value="1"/>
</dbReference>
<dbReference type="GO" id="GO:0050650">
    <property type="term" value="P:chondroitin sulfate proteoglycan biosynthetic process"/>
    <property type="evidence" value="ECO:0007669"/>
    <property type="project" value="TreeGrafter"/>
</dbReference>
<dbReference type="GO" id="GO:0016020">
    <property type="term" value="C:membrane"/>
    <property type="evidence" value="ECO:0007669"/>
    <property type="project" value="InterPro"/>
</dbReference>
<keyword evidence="5" id="KW-0812">Transmembrane</keyword>
<evidence type="ECO:0000256" key="8">
    <source>
        <dbReference type="ARBA" id="ARBA00022968"/>
    </source>
</evidence>